<sequence length="204" mass="22794">MEKKPSGTAGYHDNASYLAEQYESISFEDVYRDVLHLFPDELCDVLDVGAGSGRDAAALALKGHSVVAVEPTEGLRDEGKRRHPLQNLEWVDDCLPALRITRRRNQGFGLILLTAVWMHLNADERKEAMQALSDLLLPAGRVFMTLRHGPVPEGRLMFDVSAQETIDLAGRFGLTNRHISKRQDMLGRADVSWSLVVLEKICMP</sequence>
<dbReference type="CDD" id="cd02440">
    <property type="entry name" value="AdoMet_MTases"/>
    <property type="match status" value="1"/>
</dbReference>
<dbReference type="Proteomes" id="UP000501648">
    <property type="component" value="Chromosome"/>
</dbReference>
<dbReference type="Gene3D" id="3.40.50.150">
    <property type="entry name" value="Vaccinia Virus protein VP39"/>
    <property type="match status" value="1"/>
</dbReference>
<keyword evidence="2" id="KW-0489">Methyltransferase</keyword>
<dbReference type="RefSeq" id="WP_017451150.1">
    <property type="nucleotide sequence ID" value="NZ_CP008956.1"/>
</dbReference>
<evidence type="ECO:0000259" key="1">
    <source>
        <dbReference type="Pfam" id="PF13649"/>
    </source>
</evidence>
<dbReference type="GO" id="GO:0032259">
    <property type="term" value="P:methylation"/>
    <property type="evidence" value="ECO:0007669"/>
    <property type="project" value="UniProtKB-KW"/>
</dbReference>
<reference evidence="2 3" key="1">
    <citation type="journal article" date="2012" name="J. Bacteriol.">
        <title>Genome sequence of the pathogenic Herbaspirillum seropedicae strain Os34, isolated from rice roots.</title>
        <authorList>
            <person name="Ye W."/>
            <person name="Ye S."/>
            <person name="Liu J."/>
            <person name="Chang S."/>
            <person name="Chen M."/>
            <person name="Zhu B."/>
            <person name="Guo L."/>
            <person name="An Q."/>
        </authorList>
    </citation>
    <scope>NUCLEOTIDE SEQUENCE [LARGE SCALE GENOMIC DNA]</scope>
    <source>
        <strain evidence="2 3">Os34</strain>
    </source>
</reference>
<dbReference type="InterPro" id="IPR041698">
    <property type="entry name" value="Methyltransf_25"/>
</dbReference>
<evidence type="ECO:0000313" key="2">
    <source>
        <dbReference type="EMBL" id="QJQ00946.1"/>
    </source>
</evidence>
<evidence type="ECO:0000313" key="3">
    <source>
        <dbReference type="Proteomes" id="UP000501648"/>
    </source>
</evidence>
<accession>A0A6M3ZQX3</accession>
<name>A0A6M3ZQX3_9BURK</name>
<dbReference type="InterPro" id="IPR029063">
    <property type="entry name" value="SAM-dependent_MTases_sf"/>
</dbReference>
<keyword evidence="2" id="KW-0808">Transferase</keyword>
<gene>
    <name evidence="2" type="ORF">C798_12090</name>
</gene>
<dbReference type="SUPFAM" id="SSF53335">
    <property type="entry name" value="S-adenosyl-L-methionine-dependent methyltransferases"/>
    <property type="match status" value="1"/>
</dbReference>
<organism evidence="2 3">
    <name type="scientific">Herbaspirillum rubrisubalbicans Os34</name>
    <dbReference type="NCBI Taxonomy" id="1235827"/>
    <lineage>
        <taxon>Bacteria</taxon>
        <taxon>Pseudomonadati</taxon>
        <taxon>Pseudomonadota</taxon>
        <taxon>Betaproteobacteria</taxon>
        <taxon>Burkholderiales</taxon>
        <taxon>Oxalobacteraceae</taxon>
        <taxon>Herbaspirillum</taxon>
    </lineage>
</organism>
<dbReference type="AlphaFoldDB" id="A0A6M3ZQX3"/>
<proteinExistence type="predicted"/>
<dbReference type="Pfam" id="PF13649">
    <property type="entry name" value="Methyltransf_25"/>
    <property type="match status" value="1"/>
</dbReference>
<feature type="domain" description="Methyltransferase" evidence="1">
    <location>
        <begin position="45"/>
        <end position="140"/>
    </location>
</feature>
<dbReference type="GO" id="GO:0008168">
    <property type="term" value="F:methyltransferase activity"/>
    <property type="evidence" value="ECO:0007669"/>
    <property type="project" value="UniProtKB-KW"/>
</dbReference>
<dbReference type="EMBL" id="CP008956">
    <property type="protein sequence ID" value="QJQ00946.1"/>
    <property type="molecule type" value="Genomic_DNA"/>
</dbReference>
<protein>
    <submittedName>
        <fullName evidence="2">Class I SAM-dependent methyltransferase</fullName>
    </submittedName>
</protein>